<dbReference type="PROSITE" id="PS51257">
    <property type="entry name" value="PROKAR_LIPOPROTEIN"/>
    <property type="match status" value="1"/>
</dbReference>
<organism evidence="1">
    <name type="scientific">Burkholderia sp. (strain CCGE1003)</name>
    <dbReference type="NCBI Taxonomy" id="640512"/>
    <lineage>
        <taxon>Bacteria</taxon>
        <taxon>Pseudomonadati</taxon>
        <taxon>Pseudomonadota</taxon>
        <taxon>Betaproteobacteria</taxon>
        <taxon>Burkholderiales</taxon>
        <taxon>Burkholderiaceae</taxon>
        <taxon>Burkholderia</taxon>
    </lineage>
</organism>
<dbReference type="KEGG" id="bgf:BC1003_1729"/>
<dbReference type="EMBL" id="CP002217">
    <property type="protein sequence ID" value="ADN57697.1"/>
    <property type="molecule type" value="Genomic_DNA"/>
</dbReference>
<reference evidence="1" key="1">
    <citation type="submission" date="2010-09" db="EMBL/GenBank/DDBJ databases">
        <title>Complete sequence of chromosome1 of Burkholderia sp. CCGE1003.</title>
        <authorList>
            <consortium name="US DOE Joint Genome Institute"/>
            <person name="Lucas S."/>
            <person name="Copeland A."/>
            <person name="Lapidus A."/>
            <person name="Cheng J.-F."/>
            <person name="Bruce D."/>
            <person name="Goodwin L."/>
            <person name="Pitluck S."/>
            <person name="Daligault H."/>
            <person name="Davenport K."/>
            <person name="Detter J.C."/>
            <person name="Han C."/>
            <person name="Tapia R."/>
            <person name="Land M."/>
            <person name="Hauser L."/>
            <person name="Jeffries C."/>
            <person name="Kyrpides N."/>
            <person name="Ivanova N."/>
            <person name="Ovchinnikova G."/>
            <person name="Martinez-Romero E."/>
            <person name="Rogel M.A."/>
            <person name="Auchtung J."/>
            <person name="Tiedje J.M."/>
            <person name="Woyke T."/>
        </authorList>
    </citation>
    <scope>NUCLEOTIDE SEQUENCE</scope>
    <source>
        <strain evidence="1">CCGE1003</strain>
    </source>
</reference>
<protein>
    <submittedName>
        <fullName evidence="1">Putative transmembrane protein</fullName>
    </submittedName>
</protein>
<dbReference type="HOGENOM" id="CLU_198103_0_0_4"/>
<gene>
    <name evidence="1" type="ordered locus">BC1003_1729</name>
</gene>
<evidence type="ECO:0000313" key="1">
    <source>
        <dbReference type="EMBL" id="ADN57697.1"/>
    </source>
</evidence>
<dbReference type="AlphaFoldDB" id="E1T8L7"/>
<name>E1T8L7_BURSG</name>
<proteinExistence type="predicted"/>
<keyword evidence="1" id="KW-0812">Transmembrane</keyword>
<sequence>MLRSAILVGLLLLPGSFFVLALACVHPRLRKEIVRMSRLSNPLTQAGLVHARMREKLLLRPAYRLIHHSVEKPDRFR</sequence>
<accession>E1T8L7</accession>
<keyword evidence="1" id="KW-0472">Membrane</keyword>